<dbReference type="AlphaFoldDB" id="B0E2Y0"/>
<dbReference type="HOGENOM" id="CLU_1578799_0_0_1"/>
<dbReference type="InParanoid" id="B0E2Y0"/>
<organism evidence="2">
    <name type="scientific">Laccaria bicolor (strain S238N-H82 / ATCC MYA-4686)</name>
    <name type="common">Bicoloured deceiver</name>
    <name type="synonym">Laccaria laccata var. bicolor</name>
    <dbReference type="NCBI Taxonomy" id="486041"/>
    <lineage>
        <taxon>Eukaryota</taxon>
        <taxon>Fungi</taxon>
        <taxon>Dikarya</taxon>
        <taxon>Basidiomycota</taxon>
        <taxon>Agaricomycotina</taxon>
        <taxon>Agaricomycetes</taxon>
        <taxon>Agaricomycetidae</taxon>
        <taxon>Agaricales</taxon>
        <taxon>Agaricineae</taxon>
        <taxon>Hydnangiaceae</taxon>
        <taxon>Laccaria</taxon>
    </lineage>
</organism>
<protein>
    <submittedName>
        <fullName evidence="1">Predicted protein</fullName>
    </submittedName>
</protein>
<evidence type="ECO:0000313" key="2">
    <source>
        <dbReference type="Proteomes" id="UP000001194"/>
    </source>
</evidence>
<reference evidence="1 2" key="1">
    <citation type="journal article" date="2008" name="Nature">
        <title>The genome of Laccaria bicolor provides insights into mycorrhizal symbiosis.</title>
        <authorList>
            <person name="Martin F."/>
            <person name="Aerts A."/>
            <person name="Ahren D."/>
            <person name="Brun A."/>
            <person name="Danchin E.G.J."/>
            <person name="Duchaussoy F."/>
            <person name="Gibon J."/>
            <person name="Kohler A."/>
            <person name="Lindquist E."/>
            <person name="Pereda V."/>
            <person name="Salamov A."/>
            <person name="Shapiro H.J."/>
            <person name="Wuyts J."/>
            <person name="Blaudez D."/>
            <person name="Buee M."/>
            <person name="Brokstein P."/>
            <person name="Canbaeck B."/>
            <person name="Cohen D."/>
            <person name="Courty P.E."/>
            <person name="Coutinho P.M."/>
            <person name="Delaruelle C."/>
            <person name="Detter J.C."/>
            <person name="Deveau A."/>
            <person name="DiFazio S."/>
            <person name="Duplessis S."/>
            <person name="Fraissinet-Tachet L."/>
            <person name="Lucic E."/>
            <person name="Frey-Klett P."/>
            <person name="Fourrey C."/>
            <person name="Feussner I."/>
            <person name="Gay G."/>
            <person name="Grimwood J."/>
            <person name="Hoegger P.J."/>
            <person name="Jain P."/>
            <person name="Kilaru S."/>
            <person name="Labbe J."/>
            <person name="Lin Y.C."/>
            <person name="Legue V."/>
            <person name="Le Tacon F."/>
            <person name="Marmeisse R."/>
            <person name="Melayah D."/>
            <person name="Montanini B."/>
            <person name="Muratet M."/>
            <person name="Nehls U."/>
            <person name="Niculita-Hirzel H."/>
            <person name="Oudot-Le Secq M.P."/>
            <person name="Peter M."/>
            <person name="Quesneville H."/>
            <person name="Rajashekar B."/>
            <person name="Reich M."/>
            <person name="Rouhier N."/>
            <person name="Schmutz J."/>
            <person name="Yin T."/>
            <person name="Chalot M."/>
            <person name="Henrissat B."/>
            <person name="Kuees U."/>
            <person name="Lucas S."/>
            <person name="Van de Peer Y."/>
            <person name="Podila G.K."/>
            <person name="Polle A."/>
            <person name="Pukkila P.J."/>
            <person name="Richardson P.M."/>
            <person name="Rouze P."/>
            <person name="Sanders I.R."/>
            <person name="Stajich J.E."/>
            <person name="Tunlid A."/>
            <person name="Tuskan G."/>
            <person name="Grigoriev I.V."/>
        </authorList>
    </citation>
    <scope>NUCLEOTIDE SEQUENCE [LARGE SCALE GENOMIC DNA]</scope>
    <source>
        <strain evidence="2">S238N-H82 / ATCC MYA-4686</strain>
    </source>
</reference>
<proteinExistence type="predicted"/>
<keyword evidence="2" id="KW-1185">Reference proteome</keyword>
<evidence type="ECO:0000313" key="1">
    <source>
        <dbReference type="EMBL" id="EDQ98801.1"/>
    </source>
</evidence>
<name>B0E2Y0_LACBS</name>
<sequence>MHNQAMLLSIPQITIVTVVLKVPVQSIYVLGGRGSICDPIAKLKLWTNTPSMDAREKRGCWQSTNDCSRWLRKNVAPMVNFLSSFRLIEAFCFQNACLVITLEERVELQRLAIVEKISGVNPSGYNSCSRKPSCGEYKSSSSSWPWDLVKCDHGPSWISCCSTAFKGHL</sequence>
<dbReference type="Proteomes" id="UP000001194">
    <property type="component" value="Unassembled WGS sequence"/>
</dbReference>
<gene>
    <name evidence="1" type="ORF">LACBIDRAFT_335642</name>
</gene>
<dbReference type="GeneID" id="6086203"/>
<dbReference type="KEGG" id="lbc:LACBIDRAFT_335642"/>
<accession>B0E2Y0</accession>
<dbReference type="RefSeq" id="XP_001890550.1">
    <property type="nucleotide sequence ID" value="XM_001890515.1"/>
</dbReference>
<dbReference type="EMBL" id="DS547195">
    <property type="protein sequence ID" value="EDQ98801.1"/>
    <property type="molecule type" value="Genomic_DNA"/>
</dbReference>